<evidence type="ECO:0000313" key="2">
    <source>
        <dbReference type="EMBL" id="JAG25775.1"/>
    </source>
</evidence>
<feature type="region of interest" description="Disordered" evidence="1">
    <location>
        <begin position="1"/>
        <end position="23"/>
    </location>
</feature>
<protein>
    <submittedName>
        <fullName evidence="2">Uncharacterized protein</fullName>
    </submittedName>
</protein>
<reference evidence="2" key="2">
    <citation type="submission" date="2014-07" db="EMBL/GenBank/DDBJ databases">
        <authorList>
            <person name="Hull J."/>
        </authorList>
    </citation>
    <scope>NUCLEOTIDE SEQUENCE</scope>
</reference>
<dbReference type="AlphaFoldDB" id="A0A0A9Y8B4"/>
<gene>
    <name evidence="2" type="ORF">CM83_9677</name>
</gene>
<proteinExistence type="predicted"/>
<dbReference type="EMBL" id="GBHO01017829">
    <property type="protein sequence ID" value="JAG25775.1"/>
    <property type="molecule type" value="Transcribed_RNA"/>
</dbReference>
<name>A0A0A9Y8B4_LYGHE</name>
<reference evidence="2" key="1">
    <citation type="journal article" date="2014" name="PLoS ONE">
        <title>Transcriptome-Based Identification of ABC Transporters in the Western Tarnished Plant Bug Lygus hesperus.</title>
        <authorList>
            <person name="Hull J.J."/>
            <person name="Chaney K."/>
            <person name="Geib S.M."/>
            <person name="Fabrick J.A."/>
            <person name="Brent C.S."/>
            <person name="Walsh D."/>
            <person name="Lavine L.C."/>
        </authorList>
    </citation>
    <scope>NUCLEOTIDE SEQUENCE</scope>
</reference>
<accession>A0A0A9Y8B4</accession>
<evidence type="ECO:0000256" key="1">
    <source>
        <dbReference type="SAM" id="MobiDB-lite"/>
    </source>
</evidence>
<organism evidence="2">
    <name type="scientific">Lygus hesperus</name>
    <name type="common">Western plant bug</name>
    <dbReference type="NCBI Taxonomy" id="30085"/>
    <lineage>
        <taxon>Eukaryota</taxon>
        <taxon>Metazoa</taxon>
        <taxon>Ecdysozoa</taxon>
        <taxon>Arthropoda</taxon>
        <taxon>Hexapoda</taxon>
        <taxon>Insecta</taxon>
        <taxon>Pterygota</taxon>
        <taxon>Neoptera</taxon>
        <taxon>Paraneoptera</taxon>
        <taxon>Hemiptera</taxon>
        <taxon>Heteroptera</taxon>
        <taxon>Panheteroptera</taxon>
        <taxon>Cimicomorpha</taxon>
        <taxon>Miridae</taxon>
        <taxon>Mirini</taxon>
        <taxon>Lygus</taxon>
    </lineage>
</organism>
<sequence length="106" mass="12762">MHEASTKLHKAQPPLAHNGEEQNRCHVVSLHRRIKKRRRNARTHWEHPIIRNRTAYGALYTYSPKLRENEDKFLRFLKMSTRTNVTNRYTSTSIFNNRKYGRSTKR</sequence>